<sequence length="278" mass="31617">MDTKTHGDLVAKCAALLAKFTESSEAVNKATLEKDHAKSALDQARKELKQFETEQKLMPFIIEAKAAITEWSSQKSPAEAAKRYYKAIRPIIDEDPQYAPILPVTAHEDMLILIHEMFSKSLDSFEITRKFAENHLCLFISENTEGALDEAMVRKIIKSFGIFDDDIAIVQPWLSFHNNREFVVMQKGSKYKLLTGGAWIDKTIFNFSRQAEKCNACNKWIPICPACKSNGKFIYCNMYKDKYGPVCSDPICKDKLGYVEISKSHEHRPLKMRACECG</sequence>
<dbReference type="EMBL" id="MK072386">
    <property type="protein sequence ID" value="AYV83146.1"/>
    <property type="molecule type" value="Genomic_DNA"/>
</dbReference>
<evidence type="ECO:0000313" key="2">
    <source>
        <dbReference type="EMBL" id="AYV83146.1"/>
    </source>
</evidence>
<accession>A0A3G5A7B7</accession>
<name>A0A3G5A7B7_9VIRU</name>
<gene>
    <name evidence="2" type="ORF">Hyperionvirus4_111</name>
</gene>
<organism evidence="2">
    <name type="scientific">Hyperionvirus sp</name>
    <dbReference type="NCBI Taxonomy" id="2487770"/>
    <lineage>
        <taxon>Viruses</taxon>
        <taxon>Varidnaviria</taxon>
        <taxon>Bamfordvirae</taxon>
        <taxon>Nucleocytoviricota</taxon>
        <taxon>Megaviricetes</taxon>
        <taxon>Imitervirales</taxon>
        <taxon>Mimiviridae</taxon>
        <taxon>Klosneuvirinae</taxon>
    </lineage>
</organism>
<keyword evidence="1" id="KW-0175">Coiled coil</keyword>
<protein>
    <submittedName>
        <fullName evidence="2">Uncharacterized protein</fullName>
    </submittedName>
</protein>
<evidence type="ECO:0000256" key="1">
    <source>
        <dbReference type="SAM" id="Coils"/>
    </source>
</evidence>
<reference evidence="2" key="1">
    <citation type="submission" date="2018-10" db="EMBL/GenBank/DDBJ databases">
        <title>Hidden diversity of soil giant viruses.</title>
        <authorList>
            <person name="Schulz F."/>
            <person name="Alteio L."/>
            <person name="Goudeau D."/>
            <person name="Ryan E.M."/>
            <person name="Malmstrom R.R."/>
            <person name="Blanchard J."/>
            <person name="Woyke T."/>
        </authorList>
    </citation>
    <scope>NUCLEOTIDE SEQUENCE</scope>
    <source>
        <strain evidence="2">HYV1</strain>
    </source>
</reference>
<feature type="coiled-coil region" evidence="1">
    <location>
        <begin position="27"/>
        <end position="54"/>
    </location>
</feature>
<proteinExistence type="predicted"/>